<comment type="caution">
    <text evidence="2">The sequence shown here is derived from an EMBL/GenBank/DDBJ whole genome shotgun (WGS) entry which is preliminary data.</text>
</comment>
<keyword evidence="1" id="KW-0472">Membrane</keyword>
<dbReference type="Proteomes" id="UP001464555">
    <property type="component" value="Unassembled WGS sequence"/>
</dbReference>
<feature type="transmembrane region" description="Helical" evidence="1">
    <location>
        <begin position="89"/>
        <end position="113"/>
    </location>
</feature>
<dbReference type="SUPFAM" id="SSF47413">
    <property type="entry name" value="lambda repressor-like DNA-binding domains"/>
    <property type="match status" value="1"/>
</dbReference>
<reference evidence="2 3" key="1">
    <citation type="submission" date="2024-04" db="EMBL/GenBank/DDBJ databases">
        <title>Flavobacterium sp. DGU11 16S ribosomal RNA gene Genome sequencing and assembly.</title>
        <authorList>
            <person name="Park S."/>
        </authorList>
    </citation>
    <scope>NUCLEOTIDE SEQUENCE [LARGE SCALE GENOMIC DNA]</scope>
    <source>
        <strain evidence="2 3">DGU11</strain>
    </source>
</reference>
<dbReference type="EMBL" id="JBBYHR010000004">
    <property type="protein sequence ID" value="MEL1244488.1"/>
    <property type="molecule type" value="Genomic_DNA"/>
</dbReference>
<gene>
    <name evidence="2" type="ORF">AAEO56_09465</name>
</gene>
<name>A0ABU9HWE4_9FLAO</name>
<dbReference type="InterPro" id="IPR001387">
    <property type="entry name" value="Cro/C1-type_HTH"/>
</dbReference>
<protein>
    <recommendedName>
        <fullName evidence="4">HTH cro/C1-type domain-containing protein</fullName>
    </recommendedName>
</protein>
<dbReference type="CDD" id="cd00093">
    <property type="entry name" value="HTH_XRE"/>
    <property type="match status" value="1"/>
</dbReference>
<keyword evidence="1" id="KW-0812">Transmembrane</keyword>
<dbReference type="RefSeq" id="WP_341696804.1">
    <property type="nucleotide sequence ID" value="NZ_JBBYHR010000004.1"/>
</dbReference>
<evidence type="ECO:0000313" key="3">
    <source>
        <dbReference type="Proteomes" id="UP001464555"/>
    </source>
</evidence>
<accession>A0ABU9HWE4</accession>
<dbReference type="InterPro" id="IPR010982">
    <property type="entry name" value="Lambda_DNA-bd_dom_sf"/>
</dbReference>
<proteinExistence type="predicted"/>
<evidence type="ECO:0000256" key="1">
    <source>
        <dbReference type="SAM" id="Phobius"/>
    </source>
</evidence>
<keyword evidence="1" id="KW-1133">Transmembrane helix</keyword>
<organism evidence="2 3">
    <name type="scientific">Flavobacterium arundinis</name>
    <dbReference type="NCBI Taxonomy" id="3139143"/>
    <lineage>
        <taxon>Bacteria</taxon>
        <taxon>Pseudomonadati</taxon>
        <taxon>Bacteroidota</taxon>
        <taxon>Flavobacteriia</taxon>
        <taxon>Flavobacteriales</taxon>
        <taxon>Flavobacteriaceae</taxon>
        <taxon>Flavobacterium</taxon>
    </lineage>
</organism>
<sequence length="177" mass="18745">MEEITYDNISNFIKRFMKNNNLEIKTIAKEINCSISTLNRIIKKESLPTSNMLKQVGIMISIGFEKYRKLSNSEKESISEKIGAFGGGILGFGSITAAIGASGTVAGLSAAGITSGLSAIGGIVGGGMTVGIITVAFIPIATIGVGFGIIKGVKSIISNNRLNNVEYDSYWEYPNPN</sequence>
<keyword evidence="3" id="KW-1185">Reference proteome</keyword>
<evidence type="ECO:0008006" key="4">
    <source>
        <dbReference type="Google" id="ProtNLM"/>
    </source>
</evidence>
<feature type="transmembrane region" description="Helical" evidence="1">
    <location>
        <begin position="119"/>
        <end position="150"/>
    </location>
</feature>
<evidence type="ECO:0000313" key="2">
    <source>
        <dbReference type="EMBL" id="MEL1244488.1"/>
    </source>
</evidence>